<keyword evidence="2" id="KW-1185">Reference proteome</keyword>
<evidence type="ECO:0000313" key="1">
    <source>
        <dbReference type="EMBL" id="QNH63652.1"/>
    </source>
</evidence>
<dbReference type="EMBL" id="CP060202">
    <property type="protein sequence ID" value="QNH63652.1"/>
    <property type="molecule type" value="Genomic_DNA"/>
</dbReference>
<dbReference type="Proteomes" id="UP000515489">
    <property type="component" value="Chromosome"/>
</dbReference>
<protein>
    <submittedName>
        <fullName evidence="1">Uncharacterized protein</fullName>
    </submittedName>
</protein>
<proteinExistence type="predicted"/>
<name>A0A7G7WBA9_9BACT</name>
<gene>
    <name evidence="1" type="ORF">H4317_07610</name>
</gene>
<dbReference type="RefSeq" id="WP_185889528.1">
    <property type="nucleotide sequence ID" value="NZ_CP060202.1"/>
</dbReference>
<organism evidence="1 2">
    <name type="scientific">Hymenobacter sediminicola</name>
    <dbReference type="NCBI Taxonomy" id="2761579"/>
    <lineage>
        <taxon>Bacteria</taxon>
        <taxon>Pseudomonadati</taxon>
        <taxon>Bacteroidota</taxon>
        <taxon>Cytophagia</taxon>
        <taxon>Cytophagales</taxon>
        <taxon>Hymenobacteraceae</taxon>
        <taxon>Hymenobacter</taxon>
    </lineage>
</organism>
<evidence type="ECO:0000313" key="2">
    <source>
        <dbReference type="Proteomes" id="UP000515489"/>
    </source>
</evidence>
<reference evidence="1 2" key="1">
    <citation type="submission" date="2020-08" db="EMBL/GenBank/DDBJ databases">
        <title>Hymenobacter sp. S2-20-2 genome sequencing.</title>
        <authorList>
            <person name="Jin L."/>
        </authorList>
    </citation>
    <scope>NUCLEOTIDE SEQUENCE [LARGE SCALE GENOMIC DNA]</scope>
    <source>
        <strain evidence="1 2">S2-20-2</strain>
    </source>
</reference>
<dbReference type="KEGG" id="hsk:H4317_07610"/>
<dbReference type="AlphaFoldDB" id="A0A7G7WBA9"/>
<accession>A0A7G7WBA9</accession>
<sequence>MSTILSTALHLHLVPAGCRLDFPRLHGRFAYIYRRQHGANWECIAHNACSPHLDRNPPMGSTIEYKVCYCDSAGTIIASSSVVPIQVHPAVIPAGPALFGLR</sequence>